<evidence type="ECO:0000313" key="3">
    <source>
        <dbReference type="Proteomes" id="UP000306509"/>
    </source>
</evidence>
<dbReference type="Proteomes" id="UP000306509">
    <property type="component" value="Unassembled WGS sequence"/>
</dbReference>
<keyword evidence="1" id="KW-0812">Transmembrane</keyword>
<organism evidence="2 3">
    <name type="scientific">Robinsoniella peoriensis</name>
    <dbReference type="NCBI Taxonomy" id="180332"/>
    <lineage>
        <taxon>Bacteria</taxon>
        <taxon>Bacillati</taxon>
        <taxon>Bacillota</taxon>
        <taxon>Clostridia</taxon>
        <taxon>Lachnospirales</taxon>
        <taxon>Lachnospiraceae</taxon>
        <taxon>Robinsoniella</taxon>
    </lineage>
</organism>
<protein>
    <submittedName>
        <fullName evidence="2">Uncharacterized protein</fullName>
    </submittedName>
</protein>
<dbReference type="RefSeq" id="WP_156042859.1">
    <property type="nucleotide sequence ID" value="NZ_CABMJZ010000118.1"/>
</dbReference>
<accession>A0A4U8Q7S6</accession>
<dbReference type="AlphaFoldDB" id="A0A4U8Q7S6"/>
<keyword evidence="1" id="KW-1133">Transmembrane helix</keyword>
<gene>
    <name evidence="2" type="ORF">DSM106044_02186</name>
</gene>
<proteinExistence type="predicted"/>
<dbReference type="EMBL" id="QGQD01000045">
    <property type="protein sequence ID" value="TLD00985.1"/>
    <property type="molecule type" value="Genomic_DNA"/>
</dbReference>
<feature type="transmembrane region" description="Helical" evidence="1">
    <location>
        <begin position="28"/>
        <end position="44"/>
    </location>
</feature>
<keyword evidence="1" id="KW-0472">Membrane</keyword>
<evidence type="ECO:0000256" key="1">
    <source>
        <dbReference type="SAM" id="Phobius"/>
    </source>
</evidence>
<keyword evidence="3" id="KW-1185">Reference proteome</keyword>
<reference evidence="2 3" key="1">
    <citation type="journal article" date="2019" name="Anaerobe">
        <title>Detection of Robinsoniella peoriensis in multiple bone samples of a trauma patient.</title>
        <authorList>
            <person name="Schrottner P."/>
            <person name="Hartwich K."/>
            <person name="Bunk B."/>
            <person name="Schober I."/>
            <person name="Helbig S."/>
            <person name="Rudolph W.W."/>
            <person name="Gunzer F."/>
        </authorList>
    </citation>
    <scope>NUCLEOTIDE SEQUENCE [LARGE SCALE GENOMIC DNA]</scope>
    <source>
        <strain evidence="2 3">DSM 106044</strain>
    </source>
</reference>
<sequence>MDSGGSHERYDISVEGIDEVPDLPGVDHLSILGLPGVVFVIGLFR</sequence>
<comment type="caution">
    <text evidence="2">The sequence shown here is derived from an EMBL/GenBank/DDBJ whole genome shotgun (WGS) entry which is preliminary data.</text>
</comment>
<evidence type="ECO:0000313" key="2">
    <source>
        <dbReference type="EMBL" id="TLD00985.1"/>
    </source>
</evidence>
<name>A0A4U8Q7S6_9FIRM</name>